<proteinExistence type="predicted"/>
<comment type="caution">
    <text evidence="1">The sequence shown here is derived from an EMBL/GenBank/DDBJ whole genome shotgun (WGS) entry which is preliminary data.</text>
</comment>
<name>A0A0V1M0T8_9BILA</name>
<gene>
    <name evidence="1" type="ORF">T10_13326</name>
</gene>
<organism evidence="1 2">
    <name type="scientific">Trichinella papuae</name>
    <dbReference type="NCBI Taxonomy" id="268474"/>
    <lineage>
        <taxon>Eukaryota</taxon>
        <taxon>Metazoa</taxon>
        <taxon>Ecdysozoa</taxon>
        <taxon>Nematoda</taxon>
        <taxon>Enoplea</taxon>
        <taxon>Dorylaimia</taxon>
        <taxon>Trichinellida</taxon>
        <taxon>Trichinellidae</taxon>
        <taxon>Trichinella</taxon>
    </lineage>
</organism>
<sequence>MGFKKAELRRHGRLVWNHGYPDIILLEVGSSEIRRNLHHF</sequence>
<protein>
    <submittedName>
        <fullName evidence="1">Uncharacterized protein</fullName>
    </submittedName>
</protein>
<dbReference type="AlphaFoldDB" id="A0A0V1M0T8"/>
<reference evidence="1 2" key="1">
    <citation type="submission" date="2015-01" db="EMBL/GenBank/DDBJ databases">
        <title>Evolution of Trichinella species and genotypes.</title>
        <authorList>
            <person name="Korhonen P.K."/>
            <person name="Edoardo P."/>
            <person name="Giuseppe L.R."/>
            <person name="Gasser R.B."/>
        </authorList>
    </citation>
    <scope>NUCLEOTIDE SEQUENCE [LARGE SCALE GENOMIC DNA]</scope>
    <source>
        <strain evidence="1">ISS1980</strain>
    </source>
</reference>
<evidence type="ECO:0000313" key="1">
    <source>
        <dbReference type="EMBL" id="KRZ65295.1"/>
    </source>
</evidence>
<dbReference type="EMBL" id="JYDO01000413">
    <property type="protein sequence ID" value="KRZ65295.1"/>
    <property type="molecule type" value="Genomic_DNA"/>
</dbReference>
<evidence type="ECO:0000313" key="2">
    <source>
        <dbReference type="Proteomes" id="UP000054843"/>
    </source>
</evidence>
<accession>A0A0V1M0T8</accession>
<keyword evidence="2" id="KW-1185">Reference proteome</keyword>
<dbReference type="Proteomes" id="UP000054843">
    <property type="component" value="Unassembled WGS sequence"/>
</dbReference>